<evidence type="ECO:0000256" key="9">
    <source>
        <dbReference type="ARBA" id="ARBA00030128"/>
    </source>
</evidence>
<keyword evidence="6 11" id="KW-0547">Nucleotide-binding</keyword>
<dbReference type="Proteomes" id="UP000002247">
    <property type="component" value="Chromosome"/>
</dbReference>
<keyword evidence="5 11" id="KW-0808">Transferase</keyword>
<name>D6ZAL0_SEGRD</name>
<proteinExistence type="inferred from homology"/>
<feature type="domain" description="Guanylate kinase-like" evidence="12">
    <location>
        <begin position="6"/>
        <end position="186"/>
    </location>
</feature>
<reference evidence="13 14" key="1">
    <citation type="journal article" date="2010" name="Stand. Genomic Sci.">
        <title>Complete genome sequence of Segniliparus rotundus type strain (CDC 1076).</title>
        <authorList>
            <person name="Sikorski J."/>
            <person name="Lapidus A."/>
            <person name="Copeland A."/>
            <person name="Misra M."/>
            <person name="Glavina Del Rio T."/>
            <person name="Nolan M."/>
            <person name="Lucas S."/>
            <person name="Chen F."/>
            <person name="Tice H."/>
            <person name="Cheng J.F."/>
            <person name="Jando M."/>
            <person name="Schneider S."/>
            <person name="Bruce D."/>
            <person name="Goodwin L."/>
            <person name="Pitluck S."/>
            <person name="Liolios K."/>
            <person name="Mikhailova N."/>
            <person name="Pati A."/>
            <person name="Ivanova N."/>
            <person name="Mavromatis K."/>
            <person name="Chen A."/>
            <person name="Palaniappan K."/>
            <person name="Chertkov O."/>
            <person name="Land M."/>
            <person name="Hauser L."/>
            <person name="Chang Y.J."/>
            <person name="Jeffries C.D."/>
            <person name="Brettin T."/>
            <person name="Detter J.C."/>
            <person name="Han C."/>
            <person name="Rohde M."/>
            <person name="Goker M."/>
            <person name="Bristow J."/>
            <person name="Eisen J.A."/>
            <person name="Markowitz V."/>
            <person name="Hugenholtz P."/>
            <person name="Kyrpides N.C."/>
            <person name="Klenk H.P."/>
        </authorList>
    </citation>
    <scope>NUCLEOTIDE SEQUENCE [LARGE SCALE GENOMIC DNA]</scope>
    <source>
        <strain evidence="14">ATCC BAA-972 / CDC 1076 / CIP 108378 / DSM 44985 / JCM 13578</strain>
    </source>
</reference>
<dbReference type="PROSITE" id="PS00856">
    <property type="entry name" value="GUANYLATE_KINASE_1"/>
    <property type="match status" value="1"/>
</dbReference>
<dbReference type="EMBL" id="CP001958">
    <property type="protein sequence ID" value="ADG98746.1"/>
    <property type="molecule type" value="Genomic_DNA"/>
</dbReference>
<dbReference type="GO" id="GO:0005829">
    <property type="term" value="C:cytosol"/>
    <property type="evidence" value="ECO:0007669"/>
    <property type="project" value="TreeGrafter"/>
</dbReference>
<keyword evidence="14" id="KW-1185">Reference proteome</keyword>
<comment type="catalytic activity">
    <reaction evidence="10 11">
        <text>GMP + ATP = GDP + ADP</text>
        <dbReference type="Rhea" id="RHEA:20780"/>
        <dbReference type="ChEBI" id="CHEBI:30616"/>
        <dbReference type="ChEBI" id="CHEBI:58115"/>
        <dbReference type="ChEBI" id="CHEBI:58189"/>
        <dbReference type="ChEBI" id="CHEBI:456216"/>
        <dbReference type="EC" id="2.7.4.8"/>
    </reaction>
</comment>
<gene>
    <name evidence="11" type="primary">gmk</name>
    <name evidence="13" type="ordered locus">Srot_2296</name>
</gene>
<dbReference type="GO" id="GO:0004385">
    <property type="term" value="F:GMP kinase activity"/>
    <property type="evidence" value="ECO:0007669"/>
    <property type="project" value="UniProtKB-UniRule"/>
</dbReference>
<dbReference type="NCBIfam" id="TIGR03263">
    <property type="entry name" value="guanyl_kin"/>
    <property type="match status" value="1"/>
</dbReference>
<evidence type="ECO:0000256" key="4">
    <source>
        <dbReference type="ARBA" id="ARBA00016296"/>
    </source>
</evidence>
<dbReference type="Pfam" id="PF00625">
    <property type="entry name" value="Guanylate_kin"/>
    <property type="match status" value="1"/>
</dbReference>
<comment type="similarity">
    <text evidence="2 11">Belongs to the guanylate kinase family.</text>
</comment>
<dbReference type="InterPro" id="IPR017665">
    <property type="entry name" value="Guanylate_kinase"/>
</dbReference>
<dbReference type="InterPro" id="IPR020590">
    <property type="entry name" value="Guanylate_kinase_CS"/>
</dbReference>
<dbReference type="CDD" id="cd00071">
    <property type="entry name" value="GMPK"/>
    <property type="match status" value="1"/>
</dbReference>
<dbReference type="PANTHER" id="PTHR23117:SF13">
    <property type="entry name" value="GUANYLATE KINASE"/>
    <property type="match status" value="1"/>
</dbReference>
<evidence type="ECO:0000256" key="2">
    <source>
        <dbReference type="ARBA" id="ARBA00005790"/>
    </source>
</evidence>
<evidence type="ECO:0000256" key="3">
    <source>
        <dbReference type="ARBA" id="ARBA00012961"/>
    </source>
</evidence>
<dbReference type="SMART" id="SM00072">
    <property type="entry name" value="GuKc"/>
    <property type="match status" value="1"/>
</dbReference>
<dbReference type="Gene3D" id="3.40.50.300">
    <property type="entry name" value="P-loop containing nucleotide triphosphate hydrolases"/>
    <property type="match status" value="1"/>
</dbReference>
<evidence type="ECO:0000256" key="5">
    <source>
        <dbReference type="ARBA" id="ARBA00022679"/>
    </source>
</evidence>
<accession>D6ZAL0</accession>
<comment type="subcellular location">
    <subcellularLocation>
        <location evidence="11">Cytoplasm</location>
    </subcellularLocation>
</comment>
<evidence type="ECO:0000256" key="7">
    <source>
        <dbReference type="ARBA" id="ARBA00022777"/>
    </source>
</evidence>
<dbReference type="AlphaFoldDB" id="D6ZAL0"/>
<evidence type="ECO:0000313" key="13">
    <source>
        <dbReference type="EMBL" id="ADG98746.1"/>
    </source>
</evidence>
<protein>
    <recommendedName>
        <fullName evidence="4 11">Guanylate kinase</fullName>
        <ecNumber evidence="3 11">2.7.4.8</ecNumber>
    </recommendedName>
    <alternativeName>
        <fullName evidence="9 11">GMP kinase</fullName>
    </alternativeName>
</protein>
<dbReference type="GO" id="GO:0005524">
    <property type="term" value="F:ATP binding"/>
    <property type="evidence" value="ECO:0007669"/>
    <property type="project" value="UniProtKB-UniRule"/>
</dbReference>
<dbReference type="InterPro" id="IPR008144">
    <property type="entry name" value="Guanylate_kin-like_dom"/>
</dbReference>
<dbReference type="InterPro" id="IPR027417">
    <property type="entry name" value="P-loop_NTPase"/>
</dbReference>
<keyword evidence="7 11" id="KW-0418">Kinase</keyword>
<dbReference type="RefSeq" id="WP_013139196.1">
    <property type="nucleotide sequence ID" value="NC_014168.1"/>
</dbReference>
<dbReference type="KEGG" id="srt:Srot_2296"/>
<evidence type="ECO:0000313" key="14">
    <source>
        <dbReference type="Proteomes" id="UP000002247"/>
    </source>
</evidence>
<evidence type="ECO:0000259" key="12">
    <source>
        <dbReference type="PROSITE" id="PS50052"/>
    </source>
</evidence>
<dbReference type="PROSITE" id="PS50052">
    <property type="entry name" value="GUANYLATE_KINASE_2"/>
    <property type="match status" value="1"/>
</dbReference>
<keyword evidence="11" id="KW-0963">Cytoplasm</keyword>
<sequence>MPAQQGRLIVLTGPSGVGKSTIVARVRQMMPELRVSVSATTREQRPGEQDGVDYYFITPERFDQMVANDEFLEWMSIHKGLHRSGTPEAPVREAIDHGFSVLTEVDLGGARALRARVPEAYLVFLAPPNWDELVSRLRGRGTETEDVLARRLQTAQVELAAQGEFDEVVVNHDVERTAADLVSLVHRLEGQPTDKERHG</sequence>
<dbReference type="STRING" id="640132.Srot_2296"/>
<dbReference type="HOGENOM" id="CLU_001715_1_1_11"/>
<evidence type="ECO:0000256" key="8">
    <source>
        <dbReference type="ARBA" id="ARBA00022840"/>
    </source>
</evidence>
<dbReference type="Gene3D" id="3.30.63.10">
    <property type="entry name" value="Guanylate Kinase phosphate binding domain"/>
    <property type="match status" value="1"/>
</dbReference>
<dbReference type="FunFam" id="3.30.63.10:FF:000002">
    <property type="entry name" value="Guanylate kinase 1"/>
    <property type="match status" value="1"/>
</dbReference>
<dbReference type="EC" id="2.7.4.8" evidence="3 11"/>
<dbReference type="InterPro" id="IPR008145">
    <property type="entry name" value="GK/Ca_channel_bsu"/>
</dbReference>
<comment type="function">
    <text evidence="1 11">Essential for recycling GMP and indirectly, cGMP.</text>
</comment>
<feature type="binding site" evidence="11">
    <location>
        <begin position="13"/>
        <end position="20"/>
    </location>
    <ligand>
        <name>ATP</name>
        <dbReference type="ChEBI" id="CHEBI:30616"/>
    </ligand>
</feature>
<evidence type="ECO:0000256" key="1">
    <source>
        <dbReference type="ARBA" id="ARBA00003531"/>
    </source>
</evidence>
<keyword evidence="8 11" id="KW-0067">ATP-binding</keyword>
<dbReference type="PANTHER" id="PTHR23117">
    <property type="entry name" value="GUANYLATE KINASE-RELATED"/>
    <property type="match status" value="1"/>
</dbReference>
<dbReference type="eggNOG" id="COG0194">
    <property type="taxonomic scope" value="Bacteria"/>
</dbReference>
<evidence type="ECO:0000256" key="11">
    <source>
        <dbReference type="HAMAP-Rule" id="MF_00328"/>
    </source>
</evidence>
<dbReference type="SUPFAM" id="SSF52540">
    <property type="entry name" value="P-loop containing nucleoside triphosphate hydrolases"/>
    <property type="match status" value="1"/>
</dbReference>
<evidence type="ECO:0000256" key="10">
    <source>
        <dbReference type="ARBA" id="ARBA00048594"/>
    </source>
</evidence>
<organism evidence="13 14">
    <name type="scientific">Segniliparus rotundus (strain ATCC BAA-972 / CDC 1076 / CIP 108378 / DSM 44985 / JCM 13578)</name>
    <dbReference type="NCBI Taxonomy" id="640132"/>
    <lineage>
        <taxon>Bacteria</taxon>
        <taxon>Bacillati</taxon>
        <taxon>Actinomycetota</taxon>
        <taxon>Actinomycetes</taxon>
        <taxon>Mycobacteriales</taxon>
        <taxon>Segniliparaceae</taxon>
        <taxon>Segniliparus</taxon>
    </lineage>
</organism>
<dbReference type="OrthoDB" id="9808150at2"/>
<evidence type="ECO:0000256" key="6">
    <source>
        <dbReference type="ARBA" id="ARBA00022741"/>
    </source>
</evidence>
<dbReference type="HAMAP" id="MF_00328">
    <property type="entry name" value="Guanylate_kinase"/>
    <property type="match status" value="1"/>
</dbReference>